<name>A0A0C9XL02_9AGAR</name>
<evidence type="ECO:0000313" key="7">
    <source>
        <dbReference type="Proteomes" id="UP000054477"/>
    </source>
</evidence>
<accession>A0A0C9XL02</accession>
<sequence length="214" mass="24303">MPTSLRLNCLIDGEDIVFTVTATGDDNVSDLKKSIQKKRVLGRLKDVDPHTLELWKFKDSIPMAAEPDDSLIERIRVLGRDFLKFADKLGPTKTVFSIFPTQPPRDHIHIIVKCSRPPIISPSASNKSNASSVPSTRKRRAGQKLPSNHHLHKLWILARESQPTLFETHPVQRDKSCLSTEPKLPLDFMVLRGGDWVWDLQPDFHFTGVLIRDE</sequence>
<dbReference type="Proteomes" id="UP000054477">
    <property type="component" value="Unassembled WGS sequence"/>
</dbReference>
<evidence type="ECO:0000259" key="5">
    <source>
        <dbReference type="Pfam" id="PF20147"/>
    </source>
</evidence>
<protein>
    <recommendedName>
        <fullName evidence="5">Crinkler effector protein N-terminal domain-containing protein</fullName>
    </recommendedName>
</protein>
<keyword evidence="3" id="KW-0964">Secreted</keyword>
<evidence type="ECO:0000256" key="3">
    <source>
        <dbReference type="ARBA" id="ARBA00022525"/>
    </source>
</evidence>
<organism evidence="6 7">
    <name type="scientific">Laccaria amethystina LaAM-08-1</name>
    <dbReference type="NCBI Taxonomy" id="1095629"/>
    <lineage>
        <taxon>Eukaryota</taxon>
        <taxon>Fungi</taxon>
        <taxon>Dikarya</taxon>
        <taxon>Basidiomycota</taxon>
        <taxon>Agaricomycotina</taxon>
        <taxon>Agaricomycetes</taxon>
        <taxon>Agaricomycetidae</taxon>
        <taxon>Agaricales</taxon>
        <taxon>Agaricineae</taxon>
        <taxon>Hydnangiaceae</taxon>
        <taxon>Laccaria</taxon>
    </lineage>
</organism>
<dbReference type="Pfam" id="PF20147">
    <property type="entry name" value="Crinkler"/>
    <property type="match status" value="1"/>
</dbReference>
<dbReference type="AlphaFoldDB" id="A0A0C9XL02"/>
<reference evidence="7" key="2">
    <citation type="submission" date="2015-01" db="EMBL/GenBank/DDBJ databases">
        <title>Evolutionary Origins and Diversification of the Mycorrhizal Mutualists.</title>
        <authorList>
            <consortium name="DOE Joint Genome Institute"/>
            <consortium name="Mycorrhizal Genomics Consortium"/>
            <person name="Kohler A."/>
            <person name="Kuo A."/>
            <person name="Nagy L.G."/>
            <person name="Floudas D."/>
            <person name="Copeland A."/>
            <person name="Barry K.W."/>
            <person name="Cichocki N."/>
            <person name="Veneault-Fourrey C."/>
            <person name="LaButti K."/>
            <person name="Lindquist E.A."/>
            <person name="Lipzen A."/>
            <person name="Lundell T."/>
            <person name="Morin E."/>
            <person name="Murat C."/>
            <person name="Riley R."/>
            <person name="Ohm R."/>
            <person name="Sun H."/>
            <person name="Tunlid A."/>
            <person name="Henrissat B."/>
            <person name="Grigoriev I.V."/>
            <person name="Hibbett D.S."/>
            <person name="Martin F."/>
        </authorList>
    </citation>
    <scope>NUCLEOTIDE SEQUENCE [LARGE SCALE GENOMIC DNA]</scope>
    <source>
        <strain evidence="7">LaAM-08-1</strain>
    </source>
</reference>
<gene>
    <name evidence="6" type="ORF">K443DRAFT_212907</name>
</gene>
<dbReference type="GO" id="GO:0043657">
    <property type="term" value="C:host cell"/>
    <property type="evidence" value="ECO:0007669"/>
    <property type="project" value="UniProtKB-SubCell"/>
</dbReference>
<dbReference type="HOGENOM" id="CLU_1289099_0_0_1"/>
<feature type="compositionally biased region" description="Low complexity" evidence="4">
    <location>
        <begin position="119"/>
        <end position="135"/>
    </location>
</feature>
<evidence type="ECO:0000313" key="6">
    <source>
        <dbReference type="EMBL" id="KIJ98266.1"/>
    </source>
</evidence>
<dbReference type="GO" id="GO:0005576">
    <property type="term" value="C:extracellular region"/>
    <property type="evidence" value="ECO:0007669"/>
    <property type="project" value="UniProtKB-SubCell"/>
</dbReference>
<feature type="domain" description="Crinkler effector protein N-terminal" evidence="5">
    <location>
        <begin position="5"/>
        <end position="113"/>
    </location>
</feature>
<dbReference type="OrthoDB" id="2987445at2759"/>
<comment type="subcellular location">
    <subcellularLocation>
        <location evidence="1">Host cell</location>
    </subcellularLocation>
    <subcellularLocation>
        <location evidence="2">Secreted</location>
    </subcellularLocation>
</comment>
<feature type="compositionally biased region" description="Basic residues" evidence="4">
    <location>
        <begin position="136"/>
        <end position="145"/>
    </location>
</feature>
<reference evidence="6 7" key="1">
    <citation type="submission" date="2014-04" db="EMBL/GenBank/DDBJ databases">
        <authorList>
            <consortium name="DOE Joint Genome Institute"/>
            <person name="Kuo A."/>
            <person name="Kohler A."/>
            <person name="Nagy L.G."/>
            <person name="Floudas D."/>
            <person name="Copeland A."/>
            <person name="Barry K.W."/>
            <person name="Cichocki N."/>
            <person name="Veneault-Fourrey C."/>
            <person name="LaButti K."/>
            <person name="Lindquist E.A."/>
            <person name="Lipzen A."/>
            <person name="Lundell T."/>
            <person name="Morin E."/>
            <person name="Murat C."/>
            <person name="Sun H."/>
            <person name="Tunlid A."/>
            <person name="Henrissat B."/>
            <person name="Grigoriev I.V."/>
            <person name="Hibbett D.S."/>
            <person name="Martin F."/>
            <person name="Nordberg H.P."/>
            <person name="Cantor M.N."/>
            <person name="Hua S.X."/>
        </authorList>
    </citation>
    <scope>NUCLEOTIDE SEQUENCE [LARGE SCALE GENOMIC DNA]</scope>
    <source>
        <strain evidence="6 7">LaAM-08-1</strain>
    </source>
</reference>
<keyword evidence="7" id="KW-1185">Reference proteome</keyword>
<proteinExistence type="predicted"/>
<dbReference type="EMBL" id="KN838673">
    <property type="protein sequence ID" value="KIJ98266.1"/>
    <property type="molecule type" value="Genomic_DNA"/>
</dbReference>
<dbReference type="InterPro" id="IPR045379">
    <property type="entry name" value="Crinkler_N"/>
</dbReference>
<evidence type="ECO:0000256" key="4">
    <source>
        <dbReference type="SAM" id="MobiDB-lite"/>
    </source>
</evidence>
<evidence type="ECO:0000256" key="1">
    <source>
        <dbReference type="ARBA" id="ARBA00004340"/>
    </source>
</evidence>
<feature type="region of interest" description="Disordered" evidence="4">
    <location>
        <begin position="119"/>
        <end position="145"/>
    </location>
</feature>
<evidence type="ECO:0000256" key="2">
    <source>
        <dbReference type="ARBA" id="ARBA00004613"/>
    </source>
</evidence>